<dbReference type="GO" id="GO:0022904">
    <property type="term" value="P:respiratory electron transport chain"/>
    <property type="evidence" value="ECO:0007669"/>
    <property type="project" value="InterPro"/>
</dbReference>
<keyword evidence="3" id="KW-1185">Reference proteome</keyword>
<dbReference type="Pfam" id="PF04238">
    <property type="entry name" value="DUF420"/>
    <property type="match status" value="1"/>
</dbReference>
<dbReference type="PANTHER" id="PTHR37692">
    <property type="entry name" value="HYPOTHETICAL MEMBRANE SPANNING PROTEIN"/>
    <property type="match status" value="1"/>
</dbReference>
<evidence type="ECO:0000313" key="3">
    <source>
        <dbReference type="Proteomes" id="UP000000417"/>
    </source>
</evidence>
<dbReference type="Gene3D" id="1.20.120.80">
    <property type="entry name" value="Cytochrome c oxidase, subunit III, four-helix bundle"/>
    <property type="match status" value="1"/>
</dbReference>
<organism evidence="2 3">
    <name type="scientific">Symbiobacterium thermophilum (strain DSM 24528 / JCM 14929 / IAM 14863 / T)</name>
    <dbReference type="NCBI Taxonomy" id="292459"/>
    <lineage>
        <taxon>Bacteria</taxon>
        <taxon>Bacillati</taxon>
        <taxon>Bacillota</taxon>
        <taxon>Clostridia</taxon>
        <taxon>Eubacteriales</taxon>
        <taxon>Symbiobacteriaceae</taxon>
        <taxon>Symbiobacterium</taxon>
    </lineage>
</organism>
<dbReference type="InterPro" id="IPR007352">
    <property type="entry name" value="DUF420"/>
</dbReference>
<gene>
    <name evidence="2" type="ordered locus">STH2092</name>
</gene>
<keyword evidence="1" id="KW-1133">Transmembrane helix</keyword>
<feature type="transmembrane region" description="Helical" evidence="1">
    <location>
        <begin position="121"/>
        <end position="140"/>
    </location>
</feature>
<dbReference type="AlphaFoldDB" id="Q67ML6"/>
<proteinExistence type="predicted"/>
<keyword evidence="1" id="KW-0812">Transmembrane</keyword>
<evidence type="ECO:0000256" key="1">
    <source>
        <dbReference type="SAM" id="Phobius"/>
    </source>
</evidence>
<sequence>MDRILAVLPTVNAILISVSGILILWGIRLVRRGEPQRHQRVMLTATALAALFLVLYVTRVFLGGLSTFSGPGWLRPIYLAILISHFTLAMVQTPLVLITVWRGLRGLLPSHRRLGRVTWPIWVYVSATGVLVYGLLRFPYPS</sequence>
<dbReference type="Proteomes" id="UP000000417">
    <property type="component" value="Chromosome"/>
</dbReference>
<evidence type="ECO:0000313" key="2">
    <source>
        <dbReference type="EMBL" id="BAD41077.1"/>
    </source>
</evidence>
<name>Q67ML6_SYMTH</name>
<dbReference type="GO" id="GO:0004129">
    <property type="term" value="F:cytochrome-c oxidase activity"/>
    <property type="evidence" value="ECO:0007669"/>
    <property type="project" value="InterPro"/>
</dbReference>
<feature type="transmembrane region" description="Helical" evidence="1">
    <location>
        <begin position="42"/>
        <end position="65"/>
    </location>
</feature>
<dbReference type="RefSeq" id="WP_011196217.1">
    <property type="nucleotide sequence ID" value="NC_006177.1"/>
</dbReference>
<feature type="transmembrane region" description="Helical" evidence="1">
    <location>
        <begin position="6"/>
        <end position="30"/>
    </location>
</feature>
<dbReference type="PANTHER" id="PTHR37692:SF1">
    <property type="entry name" value="DUF420 DOMAIN-CONTAINING PROTEIN"/>
    <property type="match status" value="1"/>
</dbReference>
<dbReference type="KEGG" id="sth:STH2092"/>
<dbReference type="EMBL" id="AP006840">
    <property type="protein sequence ID" value="BAD41077.1"/>
    <property type="molecule type" value="Genomic_DNA"/>
</dbReference>
<keyword evidence="1" id="KW-0472">Membrane</keyword>
<dbReference type="eggNOG" id="COG2322">
    <property type="taxonomic scope" value="Bacteria"/>
</dbReference>
<dbReference type="STRING" id="292459.STH2092"/>
<dbReference type="InterPro" id="IPR013833">
    <property type="entry name" value="Cyt_c_oxidase_su3_a-hlx"/>
</dbReference>
<reference evidence="2 3" key="1">
    <citation type="journal article" date="2004" name="Nucleic Acids Res.">
        <title>Genome sequence of Symbiobacterium thermophilum, an uncultivable bacterium that depends on microbial commensalism.</title>
        <authorList>
            <person name="Ueda K."/>
            <person name="Yamashita A."/>
            <person name="Ishikawa J."/>
            <person name="Shimada M."/>
            <person name="Watsuji T."/>
            <person name="Morimura K."/>
            <person name="Ikeda H."/>
            <person name="Hattori M."/>
            <person name="Beppu T."/>
        </authorList>
    </citation>
    <scope>NUCLEOTIDE SEQUENCE [LARGE SCALE GENOMIC DNA]</scope>
    <source>
        <strain evidence="3">T / IAM 14863</strain>
    </source>
</reference>
<feature type="transmembrane region" description="Helical" evidence="1">
    <location>
        <begin position="77"/>
        <end position="101"/>
    </location>
</feature>
<protein>
    <recommendedName>
        <fullName evidence="4">DUF420 domain-containing protein</fullName>
    </recommendedName>
</protein>
<evidence type="ECO:0008006" key="4">
    <source>
        <dbReference type="Google" id="ProtNLM"/>
    </source>
</evidence>
<dbReference type="GO" id="GO:0016020">
    <property type="term" value="C:membrane"/>
    <property type="evidence" value="ECO:0007669"/>
    <property type="project" value="InterPro"/>
</dbReference>
<accession>Q67ML6</accession>
<dbReference type="HOGENOM" id="CLU_104065_2_0_9"/>